<keyword evidence="2" id="KW-0812">Transmembrane</keyword>
<accession>A0A6J3M0T9</accession>
<dbReference type="RefSeq" id="XP_033458539.1">
    <property type="nucleotide sequence ID" value="XM_033599942.1"/>
</dbReference>
<name>A0A6J3M0T9_9PEZI</name>
<dbReference type="Proteomes" id="UP000504637">
    <property type="component" value="Unplaced"/>
</dbReference>
<evidence type="ECO:0000256" key="2">
    <source>
        <dbReference type="SAM" id="Phobius"/>
    </source>
</evidence>
<feature type="transmembrane region" description="Helical" evidence="2">
    <location>
        <begin position="60"/>
        <end position="81"/>
    </location>
</feature>
<reference evidence="4" key="2">
    <citation type="submission" date="2020-04" db="EMBL/GenBank/DDBJ databases">
        <authorList>
            <consortium name="NCBI Genome Project"/>
        </authorList>
    </citation>
    <scope>NUCLEOTIDE SEQUENCE</scope>
    <source>
        <strain evidence="4">CBS 342.82</strain>
    </source>
</reference>
<dbReference type="AlphaFoldDB" id="A0A6J3M0T9"/>
<keyword evidence="3" id="KW-1185">Reference proteome</keyword>
<feature type="region of interest" description="Disordered" evidence="1">
    <location>
        <begin position="85"/>
        <end position="135"/>
    </location>
</feature>
<organism evidence="4">
    <name type="scientific">Dissoconium aciculare CBS 342.82</name>
    <dbReference type="NCBI Taxonomy" id="1314786"/>
    <lineage>
        <taxon>Eukaryota</taxon>
        <taxon>Fungi</taxon>
        <taxon>Dikarya</taxon>
        <taxon>Ascomycota</taxon>
        <taxon>Pezizomycotina</taxon>
        <taxon>Dothideomycetes</taxon>
        <taxon>Dothideomycetidae</taxon>
        <taxon>Mycosphaerellales</taxon>
        <taxon>Dissoconiaceae</taxon>
        <taxon>Dissoconium</taxon>
    </lineage>
</organism>
<dbReference type="GeneID" id="54357741"/>
<feature type="compositionally biased region" description="Basic and acidic residues" evidence="1">
    <location>
        <begin position="121"/>
        <end position="130"/>
    </location>
</feature>
<proteinExistence type="predicted"/>
<keyword evidence="2" id="KW-0472">Membrane</keyword>
<evidence type="ECO:0000313" key="3">
    <source>
        <dbReference type="Proteomes" id="UP000504637"/>
    </source>
</evidence>
<sequence length="144" mass="16146">MDCPFRFARLIPMSIAERFPFRVKSTCSWASPRPHACANGTLSRDGVSYTRRRERSYRDLFIIMIIIIIIITVRALCIIIPHSCGARFSGDRPQPPRPANRPLRPSPGLGGVRESLPQGDVDPRQSPKEESPDDDLLTLHALIA</sequence>
<gene>
    <name evidence="4" type="ORF">K489DRAFT_249228</name>
</gene>
<evidence type="ECO:0000256" key="1">
    <source>
        <dbReference type="SAM" id="MobiDB-lite"/>
    </source>
</evidence>
<evidence type="ECO:0000313" key="4">
    <source>
        <dbReference type="RefSeq" id="XP_033458539.1"/>
    </source>
</evidence>
<reference evidence="4" key="1">
    <citation type="submission" date="2020-01" db="EMBL/GenBank/DDBJ databases">
        <authorList>
            <consortium name="DOE Joint Genome Institute"/>
            <person name="Haridas S."/>
            <person name="Albert R."/>
            <person name="Binder M."/>
            <person name="Bloem J."/>
            <person name="Labutti K."/>
            <person name="Salamov A."/>
            <person name="Andreopoulos B."/>
            <person name="Baker S.E."/>
            <person name="Barry K."/>
            <person name="Bills G."/>
            <person name="Bluhm B.H."/>
            <person name="Cannon C."/>
            <person name="Castanera R."/>
            <person name="Culley D.E."/>
            <person name="Daum C."/>
            <person name="Ezra D."/>
            <person name="Gonzalez J.B."/>
            <person name="Henrissat B."/>
            <person name="Kuo A."/>
            <person name="Liang C."/>
            <person name="Lipzen A."/>
            <person name="Lutzoni F."/>
            <person name="Magnuson J."/>
            <person name="Mondo S."/>
            <person name="Nolan M."/>
            <person name="Ohm R."/>
            <person name="Pangilinan J."/>
            <person name="Park H.-J."/>
            <person name="Ramirez L."/>
            <person name="Alfaro M."/>
            <person name="Sun H."/>
            <person name="Tritt A."/>
            <person name="Yoshinaga Y."/>
            <person name="Zwiers L.-H."/>
            <person name="Turgeon B.G."/>
            <person name="Goodwin S.B."/>
            <person name="Spatafora J.W."/>
            <person name="Crous P.W."/>
            <person name="Grigoriev I.V."/>
        </authorList>
    </citation>
    <scope>NUCLEOTIDE SEQUENCE</scope>
    <source>
        <strain evidence="4">CBS 342.82</strain>
    </source>
</reference>
<reference evidence="4" key="3">
    <citation type="submission" date="2025-08" db="UniProtKB">
        <authorList>
            <consortium name="RefSeq"/>
        </authorList>
    </citation>
    <scope>IDENTIFICATION</scope>
    <source>
        <strain evidence="4">CBS 342.82</strain>
    </source>
</reference>
<protein>
    <submittedName>
        <fullName evidence="4">Uncharacterized protein</fullName>
    </submittedName>
</protein>
<keyword evidence="2" id="KW-1133">Transmembrane helix</keyword>